<evidence type="ECO:0000313" key="3">
    <source>
        <dbReference type="Proteomes" id="UP000271087"/>
    </source>
</evidence>
<keyword evidence="3" id="KW-1185">Reference proteome</keyword>
<reference evidence="2 3" key="2">
    <citation type="submission" date="2018-08" db="EMBL/GenBank/DDBJ databases">
        <authorList>
            <person name="Laetsch R D."/>
            <person name="Stevens L."/>
            <person name="Kumar S."/>
            <person name="Blaxter L. M."/>
        </authorList>
    </citation>
    <scope>NUCLEOTIDE SEQUENCE [LARGE SCALE GENOMIC DNA]</scope>
</reference>
<sequence>SKVIEFKAEIINKFELERINAELEILAQKQDTANRVYNQLEKEILWEEIRIGKELEAGFGKATELIQKELLEL</sequence>
<dbReference type="AlphaFoldDB" id="A0A182EY86"/>
<dbReference type="EMBL" id="UYRW01013739">
    <property type="protein sequence ID" value="VDN00575.1"/>
    <property type="molecule type" value="Genomic_DNA"/>
</dbReference>
<name>A0A182EY86_ONCOC</name>
<gene>
    <name evidence="2" type="ORF">NOO_LOCUS13142</name>
</gene>
<dbReference type="WBParaSite" id="nOo.2.0.1.t13142-RA">
    <property type="protein sequence ID" value="nOo.2.0.1.t13142-RA"/>
    <property type="gene ID" value="nOo.2.0.1.g13142"/>
</dbReference>
<keyword evidence="1" id="KW-0175">Coiled coil</keyword>
<protein>
    <submittedName>
        <fullName evidence="4">IF rod domain-containing protein</fullName>
    </submittedName>
</protein>
<accession>A0A182EY86</accession>
<organism evidence="4">
    <name type="scientific">Onchocerca ochengi</name>
    <name type="common">Filarial nematode worm</name>
    <dbReference type="NCBI Taxonomy" id="42157"/>
    <lineage>
        <taxon>Eukaryota</taxon>
        <taxon>Metazoa</taxon>
        <taxon>Ecdysozoa</taxon>
        <taxon>Nematoda</taxon>
        <taxon>Chromadorea</taxon>
        <taxon>Rhabditida</taxon>
        <taxon>Spirurina</taxon>
        <taxon>Spiruromorpha</taxon>
        <taxon>Filarioidea</taxon>
        <taxon>Onchocercidae</taxon>
        <taxon>Onchocerca</taxon>
    </lineage>
</organism>
<reference evidence="4" key="1">
    <citation type="submission" date="2016-06" db="UniProtKB">
        <authorList>
            <consortium name="WormBaseParasite"/>
        </authorList>
    </citation>
    <scope>IDENTIFICATION</scope>
</reference>
<dbReference type="OrthoDB" id="5847693at2759"/>
<proteinExistence type="predicted"/>
<evidence type="ECO:0000256" key="1">
    <source>
        <dbReference type="SAM" id="Coils"/>
    </source>
</evidence>
<evidence type="ECO:0000313" key="4">
    <source>
        <dbReference type="WBParaSite" id="nOo.2.0.1.t13142-RA"/>
    </source>
</evidence>
<feature type="coiled-coil region" evidence="1">
    <location>
        <begin position="16"/>
        <end position="43"/>
    </location>
</feature>
<dbReference type="Proteomes" id="UP000271087">
    <property type="component" value="Unassembled WGS sequence"/>
</dbReference>
<evidence type="ECO:0000313" key="2">
    <source>
        <dbReference type="EMBL" id="VDN00575.1"/>
    </source>
</evidence>